<organism evidence="2 3">
    <name type="scientific">Tectimicrobiota bacterium</name>
    <dbReference type="NCBI Taxonomy" id="2528274"/>
    <lineage>
        <taxon>Bacteria</taxon>
        <taxon>Pseudomonadati</taxon>
        <taxon>Nitrospinota/Tectimicrobiota group</taxon>
        <taxon>Candidatus Tectimicrobiota</taxon>
    </lineage>
</organism>
<evidence type="ECO:0000256" key="1">
    <source>
        <dbReference type="SAM" id="Phobius"/>
    </source>
</evidence>
<reference evidence="2" key="1">
    <citation type="submission" date="2020-07" db="EMBL/GenBank/DDBJ databases">
        <title>Huge and variable diversity of episymbiotic CPR bacteria and DPANN archaea in groundwater ecosystems.</title>
        <authorList>
            <person name="He C.Y."/>
            <person name="Keren R."/>
            <person name="Whittaker M."/>
            <person name="Farag I.F."/>
            <person name="Doudna J."/>
            <person name="Cate J.H.D."/>
            <person name="Banfield J.F."/>
        </authorList>
    </citation>
    <scope>NUCLEOTIDE SEQUENCE</scope>
    <source>
        <strain evidence="2">NC_groundwater_672_Ag_B-0.1um_62_36</strain>
    </source>
</reference>
<evidence type="ECO:0000313" key="3">
    <source>
        <dbReference type="Proteomes" id="UP000769766"/>
    </source>
</evidence>
<proteinExistence type="predicted"/>
<keyword evidence="1" id="KW-0472">Membrane</keyword>
<dbReference type="Proteomes" id="UP000769766">
    <property type="component" value="Unassembled WGS sequence"/>
</dbReference>
<keyword evidence="1" id="KW-0812">Transmembrane</keyword>
<name>A0A932FXN7_UNCTE</name>
<accession>A0A932FXN7</accession>
<dbReference type="PROSITE" id="PS51257">
    <property type="entry name" value="PROKAR_LIPOPROTEIN"/>
    <property type="match status" value="1"/>
</dbReference>
<gene>
    <name evidence="2" type="ORF">HYY20_02245</name>
</gene>
<feature type="transmembrane region" description="Helical" evidence="1">
    <location>
        <begin position="135"/>
        <end position="158"/>
    </location>
</feature>
<evidence type="ECO:0000313" key="2">
    <source>
        <dbReference type="EMBL" id="MBI2875684.1"/>
    </source>
</evidence>
<dbReference type="AlphaFoldDB" id="A0A932FXN7"/>
<sequence>MRLKPSSRLQVIVTAFAFSGCAVLNPGFQPHLPYYYNPASAHQSTTKEVQEGLEVSVEEFVSADKSRQAFDADLASFGVLALGVRIENKGKENYKVQKSEIKASLNKQLLSLIPATQAANQITTSEYRKTLAKDIMAAPVVMVGAVFILAYSLFMAFFTGRIDSPTPGGFPPTAGEFDCWTAVCVINNNVEMHFERLALGDTLLKPHEMKAGFVYFKLPNKVKKLEGLTLEMDLSRESGAKQLTYKLSLPALDIR</sequence>
<comment type="caution">
    <text evidence="2">The sequence shown here is derived from an EMBL/GenBank/DDBJ whole genome shotgun (WGS) entry which is preliminary data.</text>
</comment>
<evidence type="ECO:0008006" key="4">
    <source>
        <dbReference type="Google" id="ProtNLM"/>
    </source>
</evidence>
<keyword evidence="1" id="KW-1133">Transmembrane helix</keyword>
<dbReference type="EMBL" id="JACPRF010000067">
    <property type="protein sequence ID" value="MBI2875684.1"/>
    <property type="molecule type" value="Genomic_DNA"/>
</dbReference>
<protein>
    <recommendedName>
        <fullName evidence="4">Lipoprotein</fullName>
    </recommendedName>
</protein>